<accession>A0ABU9MV20</accession>
<dbReference type="PANTHER" id="PTHR32347:SF29">
    <property type="entry name" value="UPF0194 MEMBRANE PROTEIN YBHG"/>
    <property type="match status" value="1"/>
</dbReference>
<keyword evidence="4" id="KW-0732">Signal</keyword>
<dbReference type="SUPFAM" id="SSF111369">
    <property type="entry name" value="HlyD-like secretion proteins"/>
    <property type="match status" value="2"/>
</dbReference>
<dbReference type="PANTHER" id="PTHR32347">
    <property type="entry name" value="EFFLUX SYSTEM COMPONENT YKNX-RELATED"/>
    <property type="match status" value="1"/>
</dbReference>
<evidence type="ECO:0000256" key="2">
    <source>
        <dbReference type="ARBA" id="ARBA00023054"/>
    </source>
</evidence>
<dbReference type="Gene3D" id="2.40.30.170">
    <property type="match status" value="1"/>
</dbReference>
<keyword evidence="7" id="KW-1185">Reference proteome</keyword>
<dbReference type="InterPro" id="IPR059052">
    <property type="entry name" value="HH_YbhG-like"/>
</dbReference>
<dbReference type="EMBL" id="JBCGCU010000004">
    <property type="protein sequence ID" value="MEM0514813.1"/>
    <property type="molecule type" value="Genomic_DNA"/>
</dbReference>
<feature type="signal peptide" evidence="4">
    <location>
        <begin position="1"/>
        <end position="20"/>
    </location>
</feature>
<comment type="caution">
    <text evidence="6">The sequence shown here is derived from an EMBL/GenBank/DDBJ whole genome shotgun (WGS) entry which is preliminary data.</text>
</comment>
<dbReference type="Pfam" id="PF25881">
    <property type="entry name" value="HH_YBHG"/>
    <property type="match status" value="1"/>
</dbReference>
<feature type="coiled-coil region" evidence="3">
    <location>
        <begin position="101"/>
        <end position="128"/>
    </location>
</feature>
<evidence type="ECO:0000256" key="4">
    <source>
        <dbReference type="SAM" id="SignalP"/>
    </source>
</evidence>
<evidence type="ECO:0000313" key="6">
    <source>
        <dbReference type="EMBL" id="MEM0514813.1"/>
    </source>
</evidence>
<feature type="chain" id="PRO_5047064112" evidence="4">
    <location>
        <begin position="21"/>
        <end position="316"/>
    </location>
</feature>
<gene>
    <name evidence="6" type="ORF">WCN91_05140</name>
</gene>
<protein>
    <submittedName>
        <fullName evidence="6">HlyD family efflux transporter periplasmic adaptor subunit</fullName>
    </submittedName>
</protein>
<dbReference type="PROSITE" id="PS51257">
    <property type="entry name" value="PROKAR_LIPOPROTEIN"/>
    <property type="match status" value="1"/>
</dbReference>
<dbReference type="Gene3D" id="1.10.287.470">
    <property type="entry name" value="Helix hairpin bin"/>
    <property type="match status" value="2"/>
</dbReference>
<feature type="domain" description="YbhG-like alpha-helical hairpin" evidence="5">
    <location>
        <begin position="77"/>
        <end position="193"/>
    </location>
</feature>
<evidence type="ECO:0000313" key="7">
    <source>
        <dbReference type="Proteomes" id="UP001447008"/>
    </source>
</evidence>
<reference evidence="6 7" key="1">
    <citation type="submission" date="2024-03" db="EMBL/GenBank/DDBJ databases">
        <title>Pseudoalteromonas qingdaonensis sp. nov., isolated from the intestines of marine benthic organisms.</title>
        <authorList>
            <person name="Lin X."/>
            <person name="Fang S."/>
            <person name="Hu X."/>
        </authorList>
    </citation>
    <scope>NUCLEOTIDE SEQUENCE [LARGE SCALE GENOMIC DNA]</scope>
    <source>
        <strain evidence="6 7">YIC-827</strain>
    </source>
</reference>
<dbReference type="Proteomes" id="UP001447008">
    <property type="component" value="Unassembled WGS sequence"/>
</dbReference>
<name>A0ABU9MV20_9GAMM</name>
<dbReference type="RefSeq" id="WP_342676927.1">
    <property type="nucleotide sequence ID" value="NZ_JBCGCU010000004.1"/>
</dbReference>
<keyword evidence="2 3" id="KW-0175">Coiled coil</keyword>
<comment type="subcellular location">
    <subcellularLocation>
        <location evidence="1">Cell envelope</location>
    </subcellularLocation>
</comment>
<organism evidence="6 7">
    <name type="scientific">Pseudoalteromonas qingdaonensis</name>
    <dbReference type="NCBI Taxonomy" id="3131913"/>
    <lineage>
        <taxon>Bacteria</taxon>
        <taxon>Pseudomonadati</taxon>
        <taxon>Pseudomonadota</taxon>
        <taxon>Gammaproteobacteria</taxon>
        <taxon>Alteromonadales</taxon>
        <taxon>Pseudoalteromonadaceae</taxon>
        <taxon>Pseudoalteromonas</taxon>
    </lineage>
</organism>
<dbReference type="InterPro" id="IPR050465">
    <property type="entry name" value="UPF0194_transport"/>
</dbReference>
<evidence type="ECO:0000256" key="1">
    <source>
        <dbReference type="ARBA" id="ARBA00004196"/>
    </source>
</evidence>
<sequence length="316" mass="34322">MKLRYIPLFCALLTSLLACTDSDSNTAFGILERDRVTLLATANEVITAQPIAEGSEVKAGDILVEFNQTKQLATLDMAKALEQQAQMQLTKLLNGERAEDIRAAEANLSSAKARAHEAELQLKRAHELVAKSLASQAELDNAIAGRDSAKAAVEVAQQSLNKLQSGARLEDIQQARAALKAAQADVQYKQAQLADMTIRASRDGILDSLPYNIGERVKVNSIVAIIQANSTPYARVYVPEPYKAKMAAGKEIMVRIDGVENEVAGIIRWVSVEPAFTPYRSMSEGDRSRLVYLSEIDLPASTQALPAGIPVQIKLH</sequence>
<proteinExistence type="predicted"/>
<dbReference type="Gene3D" id="2.40.50.100">
    <property type="match status" value="1"/>
</dbReference>
<evidence type="ECO:0000256" key="3">
    <source>
        <dbReference type="SAM" id="Coils"/>
    </source>
</evidence>
<evidence type="ECO:0000259" key="5">
    <source>
        <dbReference type="Pfam" id="PF25881"/>
    </source>
</evidence>